<dbReference type="GO" id="GO:0008270">
    <property type="term" value="F:zinc ion binding"/>
    <property type="evidence" value="ECO:0007669"/>
    <property type="project" value="UniProtKB-KW"/>
</dbReference>
<organism evidence="7 8">
    <name type="scientific">Colocasia esculenta</name>
    <name type="common">Wild taro</name>
    <name type="synonym">Arum esculentum</name>
    <dbReference type="NCBI Taxonomy" id="4460"/>
    <lineage>
        <taxon>Eukaryota</taxon>
        <taxon>Viridiplantae</taxon>
        <taxon>Streptophyta</taxon>
        <taxon>Embryophyta</taxon>
        <taxon>Tracheophyta</taxon>
        <taxon>Spermatophyta</taxon>
        <taxon>Magnoliopsida</taxon>
        <taxon>Liliopsida</taxon>
        <taxon>Araceae</taxon>
        <taxon>Aroideae</taxon>
        <taxon>Colocasieae</taxon>
        <taxon>Colocasia</taxon>
    </lineage>
</organism>
<sequence length="132" mass="14008">MTNTAGCPFGEACHFLHYVPAGGINAVAQMTNLSNPALTSSRNLMVPSIPNGPSPPAVKTKICNNFITPEGCKFGDKCHFAHGDRELGRPIHPAHAAVGGRLGGLPYHLGSMQQQVLEPPLLQKSVCICMHL</sequence>
<keyword evidence="4 5" id="KW-0862">Zinc</keyword>
<evidence type="ECO:0000313" key="8">
    <source>
        <dbReference type="Proteomes" id="UP000652761"/>
    </source>
</evidence>
<keyword evidence="2" id="KW-0677">Repeat</keyword>
<dbReference type="InterPro" id="IPR000571">
    <property type="entry name" value="Znf_CCCH"/>
</dbReference>
<dbReference type="InterPro" id="IPR036855">
    <property type="entry name" value="Znf_CCCH_sf"/>
</dbReference>
<feature type="domain" description="C3H1-type" evidence="6">
    <location>
        <begin position="1"/>
        <end position="20"/>
    </location>
</feature>
<proteinExistence type="predicted"/>
<dbReference type="GO" id="GO:0010468">
    <property type="term" value="P:regulation of gene expression"/>
    <property type="evidence" value="ECO:0007669"/>
    <property type="project" value="UniProtKB-ARBA"/>
</dbReference>
<gene>
    <name evidence="7" type="ORF">Taro_006612</name>
</gene>
<feature type="domain" description="C3H1-type" evidence="6">
    <location>
        <begin position="57"/>
        <end position="85"/>
    </location>
</feature>
<dbReference type="PANTHER" id="PTHR12547">
    <property type="entry name" value="CCCH ZINC FINGER/TIS11-RELATED"/>
    <property type="match status" value="1"/>
</dbReference>
<evidence type="ECO:0000256" key="4">
    <source>
        <dbReference type="ARBA" id="ARBA00022833"/>
    </source>
</evidence>
<dbReference type="PANTHER" id="PTHR12547:SF184">
    <property type="entry name" value="CCCH-TYPE ZN-FINGER PROTEIN"/>
    <property type="match status" value="1"/>
</dbReference>
<evidence type="ECO:0000256" key="3">
    <source>
        <dbReference type="ARBA" id="ARBA00022771"/>
    </source>
</evidence>
<dbReference type="InterPro" id="IPR045877">
    <property type="entry name" value="ZFP36-like"/>
</dbReference>
<dbReference type="InterPro" id="IPR041367">
    <property type="entry name" value="Znf-CCCH_4"/>
</dbReference>
<feature type="zinc finger region" description="C3H1-type" evidence="5">
    <location>
        <begin position="57"/>
        <end position="85"/>
    </location>
</feature>
<reference evidence="7" key="1">
    <citation type="submission" date="2017-07" db="EMBL/GenBank/DDBJ databases">
        <title>Taro Niue Genome Assembly and Annotation.</title>
        <authorList>
            <person name="Atibalentja N."/>
            <person name="Keating K."/>
            <person name="Fields C.J."/>
        </authorList>
    </citation>
    <scope>NUCLEOTIDE SEQUENCE</scope>
    <source>
        <strain evidence="7">Niue_2</strain>
        <tissue evidence="7">Leaf</tissue>
    </source>
</reference>
<dbReference type="Proteomes" id="UP000652761">
    <property type="component" value="Unassembled WGS sequence"/>
</dbReference>
<dbReference type="GO" id="GO:0051252">
    <property type="term" value="P:regulation of RNA metabolic process"/>
    <property type="evidence" value="ECO:0007669"/>
    <property type="project" value="UniProtKB-ARBA"/>
</dbReference>
<dbReference type="GO" id="GO:0003729">
    <property type="term" value="F:mRNA binding"/>
    <property type="evidence" value="ECO:0007669"/>
    <property type="project" value="InterPro"/>
</dbReference>
<evidence type="ECO:0000313" key="7">
    <source>
        <dbReference type="EMBL" id="MQL74270.1"/>
    </source>
</evidence>
<dbReference type="Pfam" id="PF18044">
    <property type="entry name" value="zf-CCCH_4"/>
    <property type="match status" value="1"/>
</dbReference>
<feature type="zinc finger region" description="C3H1-type" evidence="5">
    <location>
        <begin position="1"/>
        <end position="20"/>
    </location>
</feature>
<keyword evidence="3 5" id="KW-0863">Zinc-finger</keyword>
<comment type="caution">
    <text evidence="7">The sequence shown here is derived from an EMBL/GenBank/DDBJ whole genome shotgun (WGS) entry which is preliminary data.</text>
</comment>
<dbReference type="SUPFAM" id="SSF90229">
    <property type="entry name" value="CCCH zinc finger"/>
    <property type="match status" value="1"/>
</dbReference>
<dbReference type="Gene3D" id="4.10.1000.10">
    <property type="entry name" value="Zinc finger, CCCH-type"/>
    <property type="match status" value="1"/>
</dbReference>
<name>A0A843TXI7_COLES</name>
<evidence type="ECO:0000256" key="1">
    <source>
        <dbReference type="ARBA" id="ARBA00022723"/>
    </source>
</evidence>
<keyword evidence="8" id="KW-1185">Reference proteome</keyword>
<dbReference type="PROSITE" id="PS50103">
    <property type="entry name" value="ZF_C3H1"/>
    <property type="match status" value="2"/>
</dbReference>
<evidence type="ECO:0000256" key="2">
    <source>
        <dbReference type="ARBA" id="ARBA00022737"/>
    </source>
</evidence>
<dbReference type="FunFam" id="4.10.1000.10:FF:000003">
    <property type="entry name" value="Zinc finger CCCH domain-containing protein"/>
    <property type="match status" value="1"/>
</dbReference>
<dbReference type="AlphaFoldDB" id="A0A843TXI7"/>
<protein>
    <recommendedName>
        <fullName evidence="6">C3H1-type domain-containing protein</fullName>
    </recommendedName>
</protein>
<evidence type="ECO:0000256" key="5">
    <source>
        <dbReference type="PROSITE-ProRule" id="PRU00723"/>
    </source>
</evidence>
<keyword evidence="1 5" id="KW-0479">Metal-binding</keyword>
<evidence type="ECO:0000259" key="6">
    <source>
        <dbReference type="PROSITE" id="PS50103"/>
    </source>
</evidence>
<dbReference type="Pfam" id="PF14608">
    <property type="entry name" value="zf-CCCH_2"/>
    <property type="match status" value="1"/>
</dbReference>
<dbReference type="EMBL" id="NMUH01000198">
    <property type="protein sequence ID" value="MQL74270.1"/>
    <property type="molecule type" value="Genomic_DNA"/>
</dbReference>
<dbReference type="SMART" id="SM00356">
    <property type="entry name" value="ZnF_C3H1"/>
    <property type="match status" value="1"/>
</dbReference>
<accession>A0A843TXI7</accession>
<dbReference type="OrthoDB" id="410307at2759"/>